<evidence type="ECO:0000313" key="4">
    <source>
        <dbReference type="Proteomes" id="UP001501444"/>
    </source>
</evidence>
<gene>
    <name evidence="3" type="ORF">GCM10010170_025710</name>
</gene>
<organism evidence="3 4">
    <name type="scientific">Dactylosporangium salmoneum</name>
    <dbReference type="NCBI Taxonomy" id="53361"/>
    <lineage>
        <taxon>Bacteria</taxon>
        <taxon>Bacillati</taxon>
        <taxon>Actinomycetota</taxon>
        <taxon>Actinomycetes</taxon>
        <taxon>Micromonosporales</taxon>
        <taxon>Micromonosporaceae</taxon>
        <taxon>Dactylosporangium</taxon>
    </lineage>
</organism>
<sequence>MVAASRGPGRPFGEPHECSPTVPFLDDLRKTMKRLRIPGSLLGKYSTQIMAGARFISDDDLVALFADHPEELPRLRALRDKADAELARRLPPKDSQFRSPSELLDGAIVMGDALGIAFADVAKRATVEYRSSVVDHLRVGPPPSADDVTAELVDRTRTLTPTMLARVVAGYGGGHDEVVAWRNELDVVLGRRAAASPSDAPPPEPAATTPAGQPDIAPLANTPDPTGEGPAAAAEPEPESPQPQPQPSPRLAPVPPARARRRWWSPPAQLAVGAAVLLVLALVAGAWAGLWPVAWGQHHDPAATVAASGPASLDDTREPDGKGPQRLLELADAARASTDLDPTPAGQYRYRWRLVESWPAGATPSDATRTATEEQTWCDAENIGFRLVTRSEPGKPTSTYPADPACHGPLPDPPSTDCAVLRGQLDHLRREPAGTAVRWLRSWAAVNDGFWLTPAQRAAGLCVLASRPGLRYDVDASDARNRPGIAVSAVDPNTGFRETLVFALGALPRTGDTGPTGVGSLLSYEVVETRGGPARERLQTRTLYLGQEHTVSHG</sequence>
<feature type="region of interest" description="Disordered" evidence="1">
    <location>
        <begin position="390"/>
        <end position="415"/>
    </location>
</feature>
<feature type="region of interest" description="Disordered" evidence="1">
    <location>
        <begin position="193"/>
        <end position="258"/>
    </location>
</feature>
<feature type="region of interest" description="Disordered" evidence="1">
    <location>
        <begin position="305"/>
        <end position="324"/>
    </location>
</feature>
<evidence type="ECO:0000256" key="1">
    <source>
        <dbReference type="SAM" id="MobiDB-lite"/>
    </source>
</evidence>
<proteinExistence type="predicted"/>
<comment type="caution">
    <text evidence="3">The sequence shown here is derived from an EMBL/GenBank/DDBJ whole genome shotgun (WGS) entry which is preliminary data.</text>
</comment>
<evidence type="ECO:0000256" key="2">
    <source>
        <dbReference type="SAM" id="Phobius"/>
    </source>
</evidence>
<feature type="transmembrane region" description="Helical" evidence="2">
    <location>
        <begin position="270"/>
        <end position="291"/>
    </location>
</feature>
<protein>
    <submittedName>
        <fullName evidence="3">Uncharacterized protein</fullName>
    </submittedName>
</protein>
<keyword evidence="2" id="KW-1133">Transmembrane helix</keyword>
<accession>A0ABN3G102</accession>
<keyword evidence="2" id="KW-0812">Transmembrane</keyword>
<name>A0ABN3G102_9ACTN</name>
<keyword evidence="4" id="KW-1185">Reference proteome</keyword>
<reference evidence="3 4" key="1">
    <citation type="journal article" date="2019" name="Int. J. Syst. Evol. Microbiol.">
        <title>The Global Catalogue of Microorganisms (GCM) 10K type strain sequencing project: providing services to taxonomists for standard genome sequencing and annotation.</title>
        <authorList>
            <consortium name="The Broad Institute Genomics Platform"/>
            <consortium name="The Broad Institute Genome Sequencing Center for Infectious Disease"/>
            <person name="Wu L."/>
            <person name="Ma J."/>
        </authorList>
    </citation>
    <scope>NUCLEOTIDE SEQUENCE [LARGE SCALE GENOMIC DNA]</scope>
    <source>
        <strain evidence="3 4">JCM 3272</strain>
    </source>
</reference>
<feature type="compositionally biased region" description="Basic and acidic residues" evidence="1">
    <location>
        <begin position="314"/>
        <end position="323"/>
    </location>
</feature>
<dbReference type="RefSeq" id="WP_344612542.1">
    <property type="nucleotide sequence ID" value="NZ_BAAARV010000021.1"/>
</dbReference>
<feature type="compositionally biased region" description="Pro residues" evidence="1">
    <location>
        <begin position="239"/>
        <end position="256"/>
    </location>
</feature>
<feature type="region of interest" description="Disordered" evidence="1">
    <location>
        <begin position="1"/>
        <end position="20"/>
    </location>
</feature>
<evidence type="ECO:0000313" key="3">
    <source>
        <dbReference type="EMBL" id="GAA2341907.1"/>
    </source>
</evidence>
<keyword evidence="2" id="KW-0472">Membrane</keyword>
<dbReference type="Proteomes" id="UP001501444">
    <property type="component" value="Unassembled WGS sequence"/>
</dbReference>
<dbReference type="EMBL" id="BAAARV010000021">
    <property type="protein sequence ID" value="GAA2341907.1"/>
    <property type="molecule type" value="Genomic_DNA"/>
</dbReference>